<accession>A0A7C4JIX2</accession>
<dbReference type="EMBL" id="DTCK01000019">
    <property type="protein sequence ID" value="HGQ35746.1"/>
    <property type="molecule type" value="Genomic_DNA"/>
</dbReference>
<evidence type="ECO:0000313" key="3">
    <source>
        <dbReference type="EMBL" id="HGQ63675.1"/>
    </source>
</evidence>
<evidence type="ECO:0000313" key="2">
    <source>
        <dbReference type="EMBL" id="HGQ35746.1"/>
    </source>
</evidence>
<name>A0A7C4JIX2_9CREN</name>
<protein>
    <submittedName>
        <fullName evidence="3">Uncharacterized protein</fullName>
    </submittedName>
</protein>
<dbReference type="AlphaFoldDB" id="A0A7C4JIX2"/>
<reference evidence="3" key="1">
    <citation type="journal article" date="2020" name="mSystems">
        <title>Genome- and Community-Level Interaction Insights into Carbon Utilization and Element Cycling Functions of Hydrothermarchaeota in Hydrothermal Sediment.</title>
        <authorList>
            <person name="Zhou Z."/>
            <person name="Liu Y."/>
            <person name="Xu W."/>
            <person name="Pan J."/>
            <person name="Luo Z.H."/>
            <person name="Li M."/>
        </authorList>
    </citation>
    <scope>NUCLEOTIDE SEQUENCE [LARGE SCALE GENOMIC DNA]</scope>
    <source>
        <strain evidence="3">SpSt-637</strain>
        <strain evidence="2">SpSt-667</strain>
    </source>
</reference>
<organism evidence="3">
    <name type="scientific">Ignisphaera aggregans</name>
    <dbReference type="NCBI Taxonomy" id="334771"/>
    <lineage>
        <taxon>Archaea</taxon>
        <taxon>Thermoproteota</taxon>
        <taxon>Thermoprotei</taxon>
        <taxon>Desulfurococcales</taxon>
        <taxon>Desulfurococcaceae</taxon>
        <taxon>Ignisphaera</taxon>
    </lineage>
</organism>
<dbReference type="EMBL" id="DTBD01000003">
    <property type="protein sequence ID" value="HGQ63675.1"/>
    <property type="molecule type" value="Genomic_DNA"/>
</dbReference>
<feature type="transmembrane region" description="Helical" evidence="1">
    <location>
        <begin position="12"/>
        <end position="29"/>
    </location>
</feature>
<gene>
    <name evidence="3" type="ORF">ENU08_00270</name>
    <name evidence="2" type="ORF">ENU41_03595</name>
</gene>
<sequence length="87" mass="9540">MVELLKTIVIDEAVIAILPIVAGFFYYLATSTTVCYNAERDQGFKASIEVTSNYEDILKGKTKPVDVTIDAIGLPRTPSTTVIIEFP</sequence>
<proteinExistence type="predicted"/>
<keyword evidence="1" id="KW-1133">Transmembrane helix</keyword>
<keyword evidence="1" id="KW-0812">Transmembrane</keyword>
<keyword evidence="1" id="KW-0472">Membrane</keyword>
<evidence type="ECO:0000256" key="1">
    <source>
        <dbReference type="SAM" id="Phobius"/>
    </source>
</evidence>
<comment type="caution">
    <text evidence="3">The sequence shown here is derived from an EMBL/GenBank/DDBJ whole genome shotgun (WGS) entry which is preliminary data.</text>
</comment>